<reference evidence="3 4" key="1">
    <citation type="submission" date="2014-12" db="EMBL/GenBank/DDBJ databases">
        <title>Draft genome sequences of 29 type strains of Enterococci.</title>
        <authorList>
            <person name="Zhong Z."/>
            <person name="Sun Z."/>
            <person name="Liu W."/>
            <person name="Zhang W."/>
            <person name="Zhang H."/>
        </authorList>
    </citation>
    <scope>NUCLEOTIDE SEQUENCE [LARGE SCALE GENOMIC DNA]</scope>
    <source>
        <strain evidence="3 4">DSM 17690</strain>
    </source>
</reference>
<dbReference type="Pfam" id="PF22725">
    <property type="entry name" value="GFO_IDH_MocA_C3"/>
    <property type="match status" value="1"/>
</dbReference>
<dbReference type="Pfam" id="PF01408">
    <property type="entry name" value="GFO_IDH_MocA"/>
    <property type="match status" value="1"/>
</dbReference>
<feature type="domain" description="GFO/IDH/MocA-like oxidoreductase" evidence="2">
    <location>
        <begin position="122"/>
        <end position="244"/>
    </location>
</feature>
<name>A0A1L8QT90_9ENTE</name>
<dbReference type="InterPro" id="IPR036291">
    <property type="entry name" value="NAD(P)-bd_dom_sf"/>
</dbReference>
<dbReference type="InterPro" id="IPR000683">
    <property type="entry name" value="Gfo/Idh/MocA-like_OxRdtase_N"/>
</dbReference>
<dbReference type="SUPFAM" id="SSF55347">
    <property type="entry name" value="Glyceraldehyde-3-phosphate dehydrogenase-like, C-terminal domain"/>
    <property type="match status" value="1"/>
</dbReference>
<comment type="caution">
    <text evidence="3">The sequence shown here is derived from an EMBL/GenBank/DDBJ whole genome shotgun (WGS) entry which is preliminary data.</text>
</comment>
<accession>A0A1L8QT90</accession>
<dbReference type="Proteomes" id="UP000182149">
    <property type="component" value="Unassembled WGS sequence"/>
</dbReference>
<organism evidence="3 4">
    <name type="scientific">Enterococcus aquimarinus</name>
    <dbReference type="NCBI Taxonomy" id="328396"/>
    <lineage>
        <taxon>Bacteria</taxon>
        <taxon>Bacillati</taxon>
        <taxon>Bacillota</taxon>
        <taxon>Bacilli</taxon>
        <taxon>Lactobacillales</taxon>
        <taxon>Enterococcaceae</taxon>
        <taxon>Enterococcus</taxon>
    </lineage>
</organism>
<evidence type="ECO:0000313" key="3">
    <source>
        <dbReference type="EMBL" id="OJG10709.1"/>
    </source>
</evidence>
<evidence type="ECO:0000259" key="2">
    <source>
        <dbReference type="Pfam" id="PF22725"/>
    </source>
</evidence>
<keyword evidence="4" id="KW-1185">Reference proteome</keyword>
<dbReference type="SUPFAM" id="SSF51735">
    <property type="entry name" value="NAD(P)-binding Rossmann-fold domains"/>
    <property type="match status" value="1"/>
</dbReference>
<dbReference type="AlphaFoldDB" id="A0A1L8QT90"/>
<gene>
    <name evidence="3" type="ORF">RU93_GL001922</name>
</gene>
<dbReference type="STRING" id="328396.RU93_GL001922"/>
<dbReference type="PANTHER" id="PTHR43377:SF1">
    <property type="entry name" value="BILIVERDIN REDUCTASE A"/>
    <property type="match status" value="1"/>
</dbReference>
<dbReference type="Gene3D" id="3.30.360.10">
    <property type="entry name" value="Dihydrodipicolinate Reductase, domain 2"/>
    <property type="match status" value="1"/>
</dbReference>
<dbReference type="InterPro" id="IPR051450">
    <property type="entry name" value="Gfo/Idh/MocA_Oxidoreductases"/>
</dbReference>
<dbReference type="InterPro" id="IPR055170">
    <property type="entry name" value="GFO_IDH_MocA-like_dom"/>
</dbReference>
<evidence type="ECO:0000259" key="1">
    <source>
        <dbReference type="Pfam" id="PF01408"/>
    </source>
</evidence>
<sequence>MIGVAHMHAHSYVQEFQARGIEVVGVYDRNEALSQAFADKYQIPVFNKLDTLLAVPSDSVNICSENVFHKEYALKAFEYKKHVIVEKPMALSTADAQEMVAAGKAAERLLIVAHPVRFSEPIQNLKRVVDSGKLGKLKLINASNHGKNPGGWFIDPALSGGGALIDHTVHICDLVNYLFRIDPQTIFAYAGKSQPEMPVEDIGLIQLTLTDNVIMSLDTSWNRPQTYPVWGDAILELVFEKGQMTVDGFGRKLKVFDDMTNTVEEFFFEESMDSRMIDCFITAIEQGLPSPVSGEDGLYTVKITEAAFQSATDKKIMSI</sequence>
<evidence type="ECO:0008006" key="5">
    <source>
        <dbReference type="Google" id="ProtNLM"/>
    </source>
</evidence>
<dbReference type="Gene3D" id="3.40.50.720">
    <property type="entry name" value="NAD(P)-binding Rossmann-like Domain"/>
    <property type="match status" value="1"/>
</dbReference>
<feature type="domain" description="Gfo/Idh/MocA-like oxidoreductase N-terminal" evidence="1">
    <location>
        <begin position="1"/>
        <end position="114"/>
    </location>
</feature>
<protein>
    <recommendedName>
        <fullName evidence="5">Gfo/Idh/MocA family oxidoreductase</fullName>
    </recommendedName>
</protein>
<evidence type="ECO:0000313" key="4">
    <source>
        <dbReference type="Proteomes" id="UP000182149"/>
    </source>
</evidence>
<dbReference type="GO" id="GO:0000166">
    <property type="term" value="F:nucleotide binding"/>
    <property type="evidence" value="ECO:0007669"/>
    <property type="project" value="InterPro"/>
</dbReference>
<proteinExistence type="predicted"/>
<dbReference type="EMBL" id="JXKD01000006">
    <property type="protein sequence ID" value="OJG10709.1"/>
    <property type="molecule type" value="Genomic_DNA"/>
</dbReference>
<dbReference type="PANTHER" id="PTHR43377">
    <property type="entry name" value="BILIVERDIN REDUCTASE A"/>
    <property type="match status" value="1"/>
</dbReference>